<evidence type="ECO:0000313" key="2">
    <source>
        <dbReference type="Proteomes" id="UP000002526"/>
    </source>
</evidence>
<accession>Q89TB3</accession>
<protein>
    <submittedName>
        <fullName evidence="1">Bll2126 protein</fullName>
    </submittedName>
</protein>
<reference evidence="2" key="1">
    <citation type="journal article" date="2002" name="DNA Res.">
        <title>Complete genomic sequence of nitrogen-fixing symbiotic bacterium Bradyrhizobium japonicum USDA110.</title>
        <authorList>
            <person name="Kaneko T."/>
            <person name="Nakamura Y."/>
            <person name="Sato S."/>
            <person name="Minamisawa K."/>
            <person name="Uchiumi T."/>
            <person name="Sasamoto S."/>
            <person name="Watanabe A."/>
            <person name="Idesawa K."/>
            <person name="Iriguchi M."/>
            <person name="Kawashima K."/>
            <person name="Kohara M."/>
            <person name="Matsumoto M."/>
            <person name="Shimpo S."/>
            <person name="Tsuruoka H."/>
            <person name="Wada T."/>
            <person name="Yamada M."/>
            <person name="Tabata S."/>
        </authorList>
    </citation>
    <scope>NUCLEOTIDE SEQUENCE [LARGE SCALE GENOMIC DNA]</scope>
    <source>
        <strain evidence="2">JCM 10833 / BCRC 13528 / IAM 13628 / NBRC 14792 / USDA 110</strain>
    </source>
</reference>
<evidence type="ECO:0000313" key="1">
    <source>
        <dbReference type="EMBL" id="BAC47391.1"/>
    </source>
</evidence>
<dbReference type="STRING" id="224911.AAV28_07465"/>
<dbReference type="eggNOG" id="ENOG5032P9D">
    <property type="taxonomic scope" value="Bacteria"/>
</dbReference>
<dbReference type="Proteomes" id="UP000002526">
    <property type="component" value="Chromosome"/>
</dbReference>
<keyword evidence="2" id="KW-1185">Reference proteome</keyword>
<name>Q89TB3_BRADU</name>
<dbReference type="AlphaFoldDB" id="Q89TB3"/>
<dbReference type="InParanoid" id="Q89TB3"/>
<dbReference type="PATRIC" id="fig|224911.44.peg.1638"/>
<dbReference type="HOGENOM" id="CLU_1217924_0_0_5"/>
<sequence length="227" mass="26100">MDYRTSDPGTAGRYRLLLQIAVQRQGVFFDDANVAAEKHLLENHFHNQLRARLLGCEAITQLVRRPPLPRANTSTARASFPARCRMTHRRVESHDWCLLQSGREAVVSCRHPGWRLLHRPRLQAYKQPGRSEGGVLWRADVPSYRRRHRTPRLRRPPPSMARTSAGVLRTLPFYRRFAARNGQLLGDLLSLRCQWPCIRTDSYSSGSGRKSKRSAKYNAFAAVNYHC</sequence>
<organism evidence="1 2">
    <name type="scientific">Bradyrhizobium diazoefficiens (strain JCM 10833 / BCRC 13528 / IAM 13628 / NBRC 14792 / USDA 110)</name>
    <dbReference type="NCBI Taxonomy" id="224911"/>
    <lineage>
        <taxon>Bacteria</taxon>
        <taxon>Pseudomonadati</taxon>
        <taxon>Pseudomonadota</taxon>
        <taxon>Alphaproteobacteria</taxon>
        <taxon>Hyphomicrobiales</taxon>
        <taxon>Nitrobacteraceae</taxon>
        <taxon>Bradyrhizobium</taxon>
    </lineage>
</organism>
<dbReference type="KEGG" id="bja:bll2126"/>
<dbReference type="EMBL" id="BA000040">
    <property type="protein sequence ID" value="BAC47391.1"/>
    <property type="molecule type" value="Genomic_DNA"/>
</dbReference>
<proteinExistence type="predicted"/>
<dbReference type="EnsemblBacteria" id="BAC47391">
    <property type="protein sequence ID" value="BAC47391"/>
    <property type="gene ID" value="BAC47391"/>
</dbReference>
<dbReference type="OrthoDB" id="580851at2"/>
<gene>
    <name evidence="1" type="ordered locus">bll2126</name>
</gene>